<sequence>MVISEKGVNMIETEAAFAILSSTALPETKTYEVPDFWDIIDPRKLGESRQLRGPFYGTFFQAHVLADFLFGSQHTTDDSGTEWINWKVVSHKESLTVIDLTKVLALCGLPPVPPRDEAQCQADLTRLNEKVLART</sequence>
<dbReference type="STRING" id="1817821.A2717_02855"/>
<evidence type="ECO:0000313" key="1">
    <source>
        <dbReference type="EMBL" id="OGE74448.1"/>
    </source>
</evidence>
<organism evidence="1 2">
    <name type="scientific">Candidatus Doudnabacteria bacterium RIFCSPHIGHO2_01_FULL_41_86</name>
    <dbReference type="NCBI Taxonomy" id="1817821"/>
    <lineage>
        <taxon>Bacteria</taxon>
        <taxon>Candidatus Doudnaibacteriota</taxon>
    </lineage>
</organism>
<reference evidence="1 2" key="1">
    <citation type="journal article" date="2016" name="Nat. Commun.">
        <title>Thousands of microbial genomes shed light on interconnected biogeochemical processes in an aquifer system.</title>
        <authorList>
            <person name="Anantharaman K."/>
            <person name="Brown C.T."/>
            <person name="Hug L.A."/>
            <person name="Sharon I."/>
            <person name="Castelle C.J."/>
            <person name="Probst A.J."/>
            <person name="Thomas B.C."/>
            <person name="Singh A."/>
            <person name="Wilkins M.J."/>
            <person name="Karaoz U."/>
            <person name="Brodie E.L."/>
            <person name="Williams K.H."/>
            <person name="Hubbard S.S."/>
            <person name="Banfield J.F."/>
        </authorList>
    </citation>
    <scope>NUCLEOTIDE SEQUENCE [LARGE SCALE GENOMIC DNA]</scope>
</reference>
<dbReference type="AlphaFoldDB" id="A0A1F5NA46"/>
<gene>
    <name evidence="1" type="ORF">A2717_02855</name>
</gene>
<comment type="caution">
    <text evidence="1">The sequence shown here is derived from an EMBL/GenBank/DDBJ whole genome shotgun (WGS) entry which is preliminary data.</text>
</comment>
<name>A0A1F5NA46_9BACT</name>
<evidence type="ECO:0000313" key="2">
    <source>
        <dbReference type="Proteomes" id="UP000177610"/>
    </source>
</evidence>
<proteinExistence type="predicted"/>
<dbReference type="Proteomes" id="UP000177610">
    <property type="component" value="Unassembled WGS sequence"/>
</dbReference>
<accession>A0A1F5NA46</accession>
<protein>
    <submittedName>
        <fullName evidence="1">Uncharacterized protein</fullName>
    </submittedName>
</protein>
<dbReference type="EMBL" id="MFEH01000001">
    <property type="protein sequence ID" value="OGE74448.1"/>
    <property type="molecule type" value="Genomic_DNA"/>
</dbReference>